<dbReference type="EMBL" id="ASSJ01000049">
    <property type="protein sequence ID" value="ERN41454.1"/>
    <property type="molecule type" value="Genomic_DNA"/>
</dbReference>
<dbReference type="InParanoid" id="U5DLK0"/>
<accession>U5DLK0</accession>
<dbReference type="Proteomes" id="UP000016960">
    <property type="component" value="Unassembled WGS sequence"/>
</dbReference>
<keyword evidence="2" id="KW-1185">Reference proteome</keyword>
<proteinExistence type="predicted"/>
<dbReference type="OrthoDB" id="9805987at2"/>
<dbReference type="STRING" id="582515.KR51_00020280"/>
<comment type="caution">
    <text evidence="1">The sequence shown here is derived from an EMBL/GenBank/DDBJ whole genome shotgun (WGS) entry which is preliminary data.</text>
</comment>
<dbReference type="AlphaFoldDB" id="U5DLK0"/>
<protein>
    <recommendedName>
        <fullName evidence="3">DALR anticodon binding domain-containing protein</fullName>
    </recommendedName>
</protein>
<evidence type="ECO:0008006" key="3">
    <source>
        <dbReference type="Google" id="ProtNLM"/>
    </source>
</evidence>
<dbReference type="RefSeq" id="WP_022607018.1">
    <property type="nucleotide sequence ID" value="NZ_ASSJ01000049.1"/>
</dbReference>
<evidence type="ECO:0000313" key="2">
    <source>
        <dbReference type="Proteomes" id="UP000016960"/>
    </source>
</evidence>
<sequence>MATAWEFIQNCLQVQVATVELAPKRISLRRCRHDTSIIYRTAIAHVLAAQTGYPASEIARALTASVLSRPEWPVDCYASALPTAEIVCSPSDRAISTWLQRCLRAPVLVGVPVPSQSLDVTLASPQAAVDLPRSIVATQYARDRCRSLLEMGARAGAIALKWDAAGNLHWQQPHPMPWLIVGSEPARLNLHAPAERQLLGQLLDAIDALESAEFANWEQLALTLGTAALNLHRYCRMWGDVELAHARIRLGCLAIAYQLLNALLWRPDEAGKLLPGRQSA</sequence>
<organism evidence="1 2">
    <name type="scientific">Rubidibacter lacunae KORDI 51-2</name>
    <dbReference type="NCBI Taxonomy" id="582515"/>
    <lineage>
        <taxon>Bacteria</taxon>
        <taxon>Bacillati</taxon>
        <taxon>Cyanobacteriota</taxon>
        <taxon>Cyanophyceae</taxon>
        <taxon>Oscillatoriophycideae</taxon>
        <taxon>Chroococcales</taxon>
        <taxon>Aphanothecaceae</taxon>
        <taxon>Rubidibacter</taxon>
    </lineage>
</organism>
<dbReference type="eggNOG" id="COG0018">
    <property type="taxonomic scope" value="Bacteria"/>
</dbReference>
<reference evidence="1 2" key="1">
    <citation type="submission" date="2013-05" db="EMBL/GenBank/DDBJ databases">
        <title>Draft genome sequence of Rubidibacter lacunae KORDI 51-2.</title>
        <authorList>
            <person name="Choi D.H."/>
            <person name="Noh J.H."/>
            <person name="Kwon K.-K."/>
            <person name="Lee J.-H."/>
            <person name="Ryu J.-Y."/>
        </authorList>
    </citation>
    <scope>NUCLEOTIDE SEQUENCE [LARGE SCALE GENOMIC DNA]</scope>
    <source>
        <strain evidence="1 2">KORDI 51-2</strain>
    </source>
</reference>
<name>U5DLK0_9CHRO</name>
<evidence type="ECO:0000313" key="1">
    <source>
        <dbReference type="EMBL" id="ERN41454.1"/>
    </source>
</evidence>
<gene>
    <name evidence="1" type="ORF">KR51_00020280</name>
</gene>